<sequence>MKNADVRFGLFTLTLFERLLCLHPSHQETLL</sequence>
<evidence type="ECO:0000313" key="1">
    <source>
        <dbReference type="EMBL" id="MBB3019193.1"/>
    </source>
</evidence>
<proteinExistence type="predicted"/>
<comment type="caution">
    <text evidence="1">The sequence shown here is derived from an EMBL/GenBank/DDBJ whole genome shotgun (WGS) entry which is preliminary data.</text>
</comment>
<gene>
    <name evidence="1" type="ORF">FHR70_002247</name>
</gene>
<name>A0A7W4YXN0_9HYPH</name>
<reference evidence="1 2" key="1">
    <citation type="submission" date="2020-08" db="EMBL/GenBank/DDBJ databases">
        <title>The Agave Microbiome: Exploring the role of microbial communities in plant adaptations to desert environments.</title>
        <authorList>
            <person name="Partida-Martinez L.P."/>
        </authorList>
    </citation>
    <scope>NUCLEOTIDE SEQUENCE [LARGE SCALE GENOMIC DNA]</scope>
    <source>
        <strain evidence="1 2">AT3.9</strain>
    </source>
</reference>
<keyword evidence="2" id="KW-1185">Reference proteome</keyword>
<organism evidence="1 2">
    <name type="scientific">Microvirga lupini</name>
    <dbReference type="NCBI Taxonomy" id="420324"/>
    <lineage>
        <taxon>Bacteria</taxon>
        <taxon>Pseudomonadati</taxon>
        <taxon>Pseudomonadota</taxon>
        <taxon>Alphaproteobacteria</taxon>
        <taxon>Hyphomicrobiales</taxon>
        <taxon>Methylobacteriaceae</taxon>
        <taxon>Microvirga</taxon>
    </lineage>
</organism>
<dbReference type="AlphaFoldDB" id="A0A7W4YXN0"/>
<dbReference type="Proteomes" id="UP000532010">
    <property type="component" value="Unassembled WGS sequence"/>
</dbReference>
<accession>A0A7W4YXN0</accession>
<evidence type="ECO:0000313" key="2">
    <source>
        <dbReference type="Proteomes" id="UP000532010"/>
    </source>
</evidence>
<dbReference type="EMBL" id="JACHWB010000002">
    <property type="protein sequence ID" value="MBB3019193.1"/>
    <property type="molecule type" value="Genomic_DNA"/>
</dbReference>
<protein>
    <submittedName>
        <fullName evidence="1">Uncharacterized protein</fullName>
    </submittedName>
</protein>